<dbReference type="eggNOG" id="KOG4737">
    <property type="taxonomic scope" value="Eukaryota"/>
</dbReference>
<feature type="domain" description="Renin receptor-like C-terminal transmembrane spanning segment" evidence="2">
    <location>
        <begin position="6"/>
        <end position="66"/>
    </location>
</feature>
<protein>
    <recommendedName>
        <fullName evidence="2">Renin receptor-like C-terminal transmembrane spanning segment domain-containing protein</fullName>
    </recommendedName>
</protein>
<evidence type="ECO:0000313" key="4">
    <source>
        <dbReference type="Proteomes" id="UP000015104"/>
    </source>
</evidence>
<keyword evidence="4" id="KW-1185">Reference proteome</keyword>
<dbReference type="EMBL" id="CAEY01001873">
    <property type="status" value="NOT_ANNOTATED_CDS"/>
    <property type="molecule type" value="Genomic_DNA"/>
</dbReference>
<dbReference type="GO" id="GO:0009897">
    <property type="term" value="C:external side of plasma membrane"/>
    <property type="evidence" value="ECO:0007669"/>
    <property type="project" value="TreeGrafter"/>
</dbReference>
<proteinExistence type="predicted"/>
<dbReference type="PANTHER" id="PTHR13351">
    <property type="entry name" value="RENIN RECEPTOR"/>
    <property type="match status" value="1"/>
</dbReference>
<keyword evidence="1" id="KW-0472">Membrane</keyword>
<accession>T1K8C1</accession>
<evidence type="ECO:0000259" key="2">
    <source>
        <dbReference type="Pfam" id="PF07850"/>
    </source>
</evidence>
<reference evidence="3" key="2">
    <citation type="submission" date="2015-06" db="UniProtKB">
        <authorList>
            <consortium name="EnsemblMetazoa"/>
        </authorList>
    </citation>
    <scope>IDENTIFICATION</scope>
</reference>
<dbReference type="InterPro" id="IPR056780">
    <property type="entry name" value="Renin_r_C"/>
</dbReference>
<keyword evidence="1" id="KW-1133">Transmembrane helix</keyword>
<reference evidence="4" key="1">
    <citation type="submission" date="2011-08" db="EMBL/GenBank/DDBJ databases">
        <authorList>
            <person name="Rombauts S."/>
        </authorList>
    </citation>
    <scope>NUCLEOTIDE SEQUENCE</scope>
    <source>
        <strain evidence="4">London</strain>
    </source>
</reference>
<keyword evidence="1" id="KW-0812">Transmembrane</keyword>
<dbReference type="Proteomes" id="UP000015104">
    <property type="component" value="Unassembled WGS sequence"/>
</dbReference>
<dbReference type="HOGENOM" id="CLU_2815704_0_0_1"/>
<dbReference type="InterPro" id="IPR012493">
    <property type="entry name" value="Renin_rcpt"/>
</dbReference>
<sequence>MATDEKPMLNLAYEYATDFHQAFAMIAFTAIAMALIILGVSVGMWNMDPGRDSIIYRATSQKMKKDQ</sequence>
<dbReference type="GO" id="GO:0038023">
    <property type="term" value="F:signaling receptor activity"/>
    <property type="evidence" value="ECO:0007669"/>
    <property type="project" value="InterPro"/>
</dbReference>
<dbReference type="AlphaFoldDB" id="T1K8C1"/>
<evidence type="ECO:0000313" key="3">
    <source>
        <dbReference type="EnsemblMetazoa" id="tetur07g00790.1"/>
    </source>
</evidence>
<evidence type="ECO:0000256" key="1">
    <source>
        <dbReference type="SAM" id="Phobius"/>
    </source>
</evidence>
<feature type="transmembrane region" description="Helical" evidence="1">
    <location>
        <begin position="20"/>
        <end position="45"/>
    </location>
</feature>
<dbReference type="STRING" id="32264.T1K8C1"/>
<dbReference type="Pfam" id="PF07850">
    <property type="entry name" value="Renin_r"/>
    <property type="match status" value="1"/>
</dbReference>
<organism evidence="3 4">
    <name type="scientific">Tetranychus urticae</name>
    <name type="common">Two-spotted spider mite</name>
    <dbReference type="NCBI Taxonomy" id="32264"/>
    <lineage>
        <taxon>Eukaryota</taxon>
        <taxon>Metazoa</taxon>
        <taxon>Ecdysozoa</taxon>
        <taxon>Arthropoda</taxon>
        <taxon>Chelicerata</taxon>
        <taxon>Arachnida</taxon>
        <taxon>Acari</taxon>
        <taxon>Acariformes</taxon>
        <taxon>Trombidiformes</taxon>
        <taxon>Prostigmata</taxon>
        <taxon>Eleutherengona</taxon>
        <taxon>Raphignathae</taxon>
        <taxon>Tetranychoidea</taxon>
        <taxon>Tetranychidae</taxon>
        <taxon>Tetranychus</taxon>
    </lineage>
</organism>
<name>T1K8C1_TETUR</name>
<dbReference type="GO" id="GO:0030177">
    <property type="term" value="P:positive regulation of Wnt signaling pathway"/>
    <property type="evidence" value="ECO:0007669"/>
    <property type="project" value="TreeGrafter"/>
</dbReference>
<dbReference type="EnsemblMetazoa" id="tetur07g00790.1">
    <property type="protein sequence ID" value="tetur07g00790.1"/>
    <property type="gene ID" value="tetur07g00790"/>
</dbReference>
<dbReference type="PANTHER" id="PTHR13351:SF1">
    <property type="entry name" value="RENIN RECEPTOR"/>
    <property type="match status" value="1"/>
</dbReference>